<accession>A0A150MBZ5</accession>
<dbReference type="OrthoDB" id="6505030at2"/>
<dbReference type="CDD" id="cd05566">
    <property type="entry name" value="PTS_IIB_galactitol"/>
    <property type="match status" value="1"/>
</dbReference>
<dbReference type="InterPro" id="IPR013011">
    <property type="entry name" value="PTS_EIIB_2"/>
</dbReference>
<dbReference type="InterPro" id="IPR036095">
    <property type="entry name" value="PTS_EIIB-like_sf"/>
</dbReference>
<protein>
    <recommendedName>
        <fullName evidence="2">PTS EIIB type-2 domain-containing protein</fullName>
    </recommendedName>
</protein>
<dbReference type="Gene3D" id="3.40.50.2300">
    <property type="match status" value="1"/>
</dbReference>
<dbReference type="PATRIC" id="fig|301148.3.peg.1045"/>
<feature type="domain" description="PTS EIIB type-2" evidence="2">
    <location>
        <begin position="4"/>
        <end position="93"/>
    </location>
</feature>
<dbReference type="STRING" id="301148.B4135_1554"/>
<organism evidence="3 4">
    <name type="scientific">Caldibacillus debilis</name>
    <dbReference type="NCBI Taxonomy" id="301148"/>
    <lineage>
        <taxon>Bacteria</taxon>
        <taxon>Bacillati</taxon>
        <taxon>Bacillota</taxon>
        <taxon>Bacilli</taxon>
        <taxon>Bacillales</taxon>
        <taxon>Bacillaceae</taxon>
        <taxon>Caldibacillus</taxon>
    </lineage>
</organism>
<sequence length="93" mass="10182">MEMKKVLVICGTGIATSTVIMNKLKEFFAEKQMQVQLDQSKVSDILSVGNDYDLIVSTTIVPPTIKTKVVNAIPLLTGVGKEKVFNDILEALK</sequence>
<dbReference type="Proteomes" id="UP000075683">
    <property type="component" value="Unassembled WGS sequence"/>
</dbReference>
<evidence type="ECO:0000256" key="1">
    <source>
        <dbReference type="ARBA" id="ARBA00022679"/>
    </source>
</evidence>
<evidence type="ECO:0000313" key="4">
    <source>
        <dbReference type="Proteomes" id="UP000075683"/>
    </source>
</evidence>
<reference evidence="3 4" key="1">
    <citation type="submission" date="2016-01" db="EMBL/GenBank/DDBJ databases">
        <title>Draft Genome Sequences of Seven Thermophilic Sporeformers Isolated from Foods.</title>
        <authorList>
            <person name="Berendsen E.M."/>
            <person name="Wells-Bennik M.H."/>
            <person name="Krawcyk A.O."/>
            <person name="De Jong A."/>
            <person name="Holsappel S."/>
            <person name="Eijlander R.T."/>
            <person name="Kuipers O.P."/>
        </authorList>
    </citation>
    <scope>NUCLEOTIDE SEQUENCE [LARGE SCALE GENOMIC DNA]</scope>
    <source>
        <strain evidence="3 4">B4135</strain>
    </source>
</reference>
<keyword evidence="1" id="KW-0808">Transferase</keyword>
<dbReference type="AlphaFoldDB" id="A0A150MBZ5"/>
<evidence type="ECO:0000313" key="3">
    <source>
        <dbReference type="EMBL" id="KYD21928.1"/>
    </source>
</evidence>
<dbReference type="PROSITE" id="PS51099">
    <property type="entry name" value="PTS_EIIB_TYPE_2"/>
    <property type="match status" value="1"/>
</dbReference>
<dbReference type="InterPro" id="IPR003501">
    <property type="entry name" value="PTS_EIIB_2/3"/>
</dbReference>
<proteinExistence type="predicted"/>
<dbReference type="SUPFAM" id="SSF52794">
    <property type="entry name" value="PTS system IIB component-like"/>
    <property type="match status" value="1"/>
</dbReference>
<dbReference type="EMBL" id="LQYT01000016">
    <property type="protein sequence ID" value="KYD21928.1"/>
    <property type="molecule type" value="Genomic_DNA"/>
</dbReference>
<dbReference type="GO" id="GO:0008982">
    <property type="term" value="F:protein-N(PI)-phosphohistidine-sugar phosphotransferase activity"/>
    <property type="evidence" value="ECO:0007669"/>
    <property type="project" value="InterPro"/>
</dbReference>
<dbReference type="GO" id="GO:0009401">
    <property type="term" value="P:phosphoenolpyruvate-dependent sugar phosphotransferase system"/>
    <property type="evidence" value="ECO:0007669"/>
    <property type="project" value="InterPro"/>
</dbReference>
<comment type="caution">
    <text evidence="3">The sequence shown here is derived from an EMBL/GenBank/DDBJ whole genome shotgun (WGS) entry which is preliminary data.</text>
</comment>
<name>A0A150MBZ5_9BACI</name>
<dbReference type="Pfam" id="PF02302">
    <property type="entry name" value="PTS_IIB"/>
    <property type="match status" value="1"/>
</dbReference>
<gene>
    <name evidence="3" type="ORF">B4135_1554</name>
</gene>
<evidence type="ECO:0000259" key="2">
    <source>
        <dbReference type="PROSITE" id="PS51099"/>
    </source>
</evidence>